<evidence type="ECO:0000313" key="3">
    <source>
        <dbReference type="Proteomes" id="UP001385809"/>
    </source>
</evidence>
<dbReference type="PANTHER" id="PTHR37539:SF1">
    <property type="entry name" value="ER-BOUND OXYGENASE MPAB_MPAB'_RUBBER OXYGENASE CATALYTIC DOMAIN-CONTAINING PROTEIN"/>
    <property type="match status" value="1"/>
</dbReference>
<dbReference type="Proteomes" id="UP001385809">
    <property type="component" value="Unassembled WGS sequence"/>
</dbReference>
<keyword evidence="3" id="KW-1185">Reference proteome</keyword>
<dbReference type="PANTHER" id="PTHR37539">
    <property type="entry name" value="SECRETED PROTEIN-RELATED"/>
    <property type="match status" value="1"/>
</dbReference>
<reference evidence="2 3" key="1">
    <citation type="submission" date="2024-03" db="EMBL/GenBank/DDBJ databases">
        <title>Actinomycetospora sp. OC33-EN08, a novel actinomycete isolated from wild orchid (Aerides multiflora).</title>
        <authorList>
            <person name="Suriyachadkun C."/>
        </authorList>
    </citation>
    <scope>NUCLEOTIDE SEQUENCE [LARGE SCALE GENOMIC DNA]</scope>
    <source>
        <strain evidence="2 3">OC33-EN08</strain>
    </source>
</reference>
<sequence>MTADALPVTVPRRFRGAPERNARIARPLALLGRVREVDEDLVDEIGRRMLLRDEVGADLAAAMRPGASARTTMAALNRALADGTTDADPPALRRFVAELEREPVWLDRDLLERGAAVYRRLGSTRDDVLLALALIGGYRYEGPADLLVLTGGLTGAGAMRRLGETLVWGRAVSAPGGMARGGEGFRLTAHVRAMHAVVNDRFERSPDWDASQLGLPVNRSDLAGTLALFSATTLLGARVLGRRVTRAESDAVMHLWRYVGFLLGVDEDWLFTTERAQHAFDHHLLLAQGGPTPAGVALTTALVEGQRTKVGGGLRGWWERRRVLGHLRLFLGREGLRDLGQPVVVPWTVVPQVVRGVLESFVVSRSAAGRRWLERRSDAHVERELRRLLGRRRELAVVAD</sequence>
<proteinExistence type="predicted"/>
<evidence type="ECO:0000259" key="1">
    <source>
        <dbReference type="Pfam" id="PF09995"/>
    </source>
</evidence>
<evidence type="ECO:0000313" key="2">
    <source>
        <dbReference type="EMBL" id="MEJ2866173.1"/>
    </source>
</evidence>
<keyword evidence="2" id="KW-0560">Oxidoreductase</keyword>
<dbReference type="RefSeq" id="WP_337692801.1">
    <property type="nucleotide sequence ID" value="NZ_JBBEGN010000001.1"/>
</dbReference>
<dbReference type="Pfam" id="PF09995">
    <property type="entry name" value="MPAB_Lcp_cat"/>
    <property type="match status" value="1"/>
</dbReference>
<dbReference type="EC" id="1.-.-.-" evidence="2"/>
<dbReference type="InterPro" id="IPR037473">
    <property type="entry name" value="Lcp-like"/>
</dbReference>
<feature type="domain" description="ER-bound oxygenase mpaB/mpaB'/Rubber oxygenase catalytic" evidence="1">
    <location>
        <begin position="157"/>
        <end position="336"/>
    </location>
</feature>
<name>A0ABU8MGV1_9PSEU</name>
<protein>
    <submittedName>
        <fullName evidence="2">Oxygenase MpaB family protein</fullName>
        <ecNumber evidence="2">1.-.-.-</ecNumber>
    </submittedName>
</protein>
<comment type="caution">
    <text evidence="2">The sequence shown here is derived from an EMBL/GenBank/DDBJ whole genome shotgun (WGS) entry which is preliminary data.</text>
</comment>
<organism evidence="2 3">
    <name type="scientific">Actinomycetospora aurantiaca</name>
    <dbReference type="NCBI Taxonomy" id="3129233"/>
    <lineage>
        <taxon>Bacteria</taxon>
        <taxon>Bacillati</taxon>
        <taxon>Actinomycetota</taxon>
        <taxon>Actinomycetes</taxon>
        <taxon>Pseudonocardiales</taxon>
        <taxon>Pseudonocardiaceae</taxon>
        <taxon>Actinomycetospora</taxon>
    </lineage>
</organism>
<dbReference type="GO" id="GO:0016491">
    <property type="term" value="F:oxidoreductase activity"/>
    <property type="evidence" value="ECO:0007669"/>
    <property type="project" value="UniProtKB-KW"/>
</dbReference>
<gene>
    <name evidence="2" type="ORF">WCD74_00260</name>
</gene>
<accession>A0ABU8MGV1</accession>
<dbReference type="EMBL" id="JBBEGN010000001">
    <property type="protein sequence ID" value="MEJ2866173.1"/>
    <property type="molecule type" value="Genomic_DNA"/>
</dbReference>
<dbReference type="InterPro" id="IPR018713">
    <property type="entry name" value="MPAB/Lcp_cat_dom"/>
</dbReference>